<organism evidence="2 3">
    <name type="scientific">Fusarium albosuccineum</name>
    <dbReference type="NCBI Taxonomy" id="1237068"/>
    <lineage>
        <taxon>Eukaryota</taxon>
        <taxon>Fungi</taxon>
        <taxon>Dikarya</taxon>
        <taxon>Ascomycota</taxon>
        <taxon>Pezizomycotina</taxon>
        <taxon>Sordariomycetes</taxon>
        <taxon>Hypocreomycetidae</taxon>
        <taxon>Hypocreales</taxon>
        <taxon>Nectriaceae</taxon>
        <taxon>Fusarium</taxon>
        <taxon>Fusarium decemcellulare species complex</taxon>
    </lineage>
</organism>
<gene>
    <name evidence="2" type="ORF">FALBO_118</name>
</gene>
<evidence type="ECO:0008006" key="4">
    <source>
        <dbReference type="Google" id="ProtNLM"/>
    </source>
</evidence>
<comment type="caution">
    <text evidence="2">The sequence shown here is derived from an EMBL/GenBank/DDBJ whole genome shotgun (WGS) entry which is preliminary data.</text>
</comment>
<keyword evidence="1" id="KW-0732">Signal</keyword>
<evidence type="ECO:0000313" key="3">
    <source>
        <dbReference type="Proteomes" id="UP000554235"/>
    </source>
</evidence>
<reference evidence="2 3" key="1">
    <citation type="submission" date="2020-01" db="EMBL/GenBank/DDBJ databases">
        <title>Identification and distribution of gene clusters putatively required for synthesis of sphingolipid metabolism inhibitors in phylogenetically diverse species of the filamentous fungus Fusarium.</title>
        <authorList>
            <person name="Kim H.-S."/>
            <person name="Busman M."/>
            <person name="Brown D.W."/>
            <person name="Divon H."/>
            <person name="Uhlig S."/>
            <person name="Proctor R.H."/>
        </authorList>
    </citation>
    <scope>NUCLEOTIDE SEQUENCE [LARGE SCALE GENOMIC DNA]</scope>
    <source>
        <strain evidence="2 3">NRRL 20459</strain>
    </source>
</reference>
<name>A0A8H4LR08_9HYPO</name>
<evidence type="ECO:0000313" key="2">
    <source>
        <dbReference type="EMBL" id="KAF4472996.1"/>
    </source>
</evidence>
<dbReference type="Proteomes" id="UP000554235">
    <property type="component" value="Unassembled WGS sequence"/>
</dbReference>
<dbReference type="Gene3D" id="2.40.160.20">
    <property type="match status" value="1"/>
</dbReference>
<proteinExistence type="predicted"/>
<evidence type="ECO:0000256" key="1">
    <source>
        <dbReference type="SAM" id="SignalP"/>
    </source>
</evidence>
<dbReference type="EMBL" id="JAADYS010000012">
    <property type="protein sequence ID" value="KAF4472996.1"/>
    <property type="molecule type" value="Genomic_DNA"/>
</dbReference>
<accession>A0A8H4LR08</accession>
<feature type="chain" id="PRO_5034643509" description="Dirigent protein" evidence="1">
    <location>
        <begin position="18"/>
        <end position="178"/>
    </location>
</feature>
<keyword evidence="3" id="KW-1185">Reference proteome</keyword>
<dbReference type="OrthoDB" id="3426753at2759"/>
<sequence>MLAHLFTQACLLAVGLASVNTAFHPPHTKPFLSVDFLAGWPSNVTTPNGLVAMTPNAGGNVTGGVTGTIIGNVSSSTETFLHLNETDKAVSEYVNQFIFVDEGGNDFLVKMSGFATYGDGSIHGFAHVNLQTGKPKMEWVNYAIFIGEWTGAMDSGTGLAKLDIFKVSSGGLREKTEN</sequence>
<protein>
    <recommendedName>
        <fullName evidence="4">Dirigent protein</fullName>
    </recommendedName>
</protein>
<dbReference type="AlphaFoldDB" id="A0A8H4LR08"/>
<feature type="signal peptide" evidence="1">
    <location>
        <begin position="1"/>
        <end position="17"/>
    </location>
</feature>